<dbReference type="CDD" id="cd00093">
    <property type="entry name" value="HTH_XRE"/>
    <property type="match status" value="1"/>
</dbReference>
<name>A0A1I3J5Q4_9SPIR</name>
<dbReference type="SUPFAM" id="SSF47413">
    <property type="entry name" value="lambda repressor-like DNA-binding domains"/>
    <property type="match status" value="1"/>
</dbReference>
<dbReference type="AlphaFoldDB" id="A0A1I3J5Q4"/>
<dbReference type="PANTHER" id="PTHR40661">
    <property type="match status" value="1"/>
</dbReference>
<evidence type="ECO:0000313" key="8">
    <source>
        <dbReference type="Proteomes" id="UP000182737"/>
    </source>
</evidence>
<gene>
    <name evidence="7" type="ORF">SAMN04487775_102361</name>
</gene>
<keyword evidence="3" id="KW-0805">Transcription regulation</keyword>
<dbReference type="InterPro" id="IPR019756">
    <property type="entry name" value="Pept_S26A_signal_pept_1_Ser-AS"/>
</dbReference>
<dbReference type="PROSITE" id="PS00501">
    <property type="entry name" value="SPASE_I_1"/>
    <property type="match status" value="1"/>
</dbReference>
<dbReference type="Gene3D" id="1.10.260.40">
    <property type="entry name" value="lambda repressor-like DNA-binding domains"/>
    <property type="match status" value="1"/>
</dbReference>
<dbReference type="GO" id="GO:0003677">
    <property type="term" value="F:DNA binding"/>
    <property type="evidence" value="ECO:0007669"/>
    <property type="project" value="UniProtKB-KW"/>
</dbReference>
<dbReference type="InterPro" id="IPR010982">
    <property type="entry name" value="Lambda_DNA-bd_dom_sf"/>
</dbReference>
<feature type="domain" description="Peptidase S24/S26A/S26B/S26C" evidence="6">
    <location>
        <begin position="79"/>
        <end position="197"/>
    </location>
</feature>
<keyword evidence="2" id="KW-0378">Hydrolase</keyword>
<evidence type="ECO:0000313" key="7">
    <source>
        <dbReference type="EMBL" id="SFI55654.1"/>
    </source>
</evidence>
<dbReference type="GO" id="GO:0016020">
    <property type="term" value="C:membrane"/>
    <property type="evidence" value="ECO:0007669"/>
    <property type="project" value="InterPro"/>
</dbReference>
<dbReference type="EMBL" id="FORI01000002">
    <property type="protein sequence ID" value="SFI55654.1"/>
    <property type="molecule type" value="Genomic_DNA"/>
</dbReference>
<dbReference type="Gene3D" id="2.10.109.10">
    <property type="entry name" value="Umud Fragment, subunit A"/>
    <property type="match status" value="1"/>
</dbReference>
<dbReference type="OrthoDB" id="358595at2"/>
<dbReference type="InterPro" id="IPR015927">
    <property type="entry name" value="Peptidase_S24_S26A/B/C"/>
</dbReference>
<dbReference type="InterPro" id="IPR001387">
    <property type="entry name" value="Cro/C1-type_HTH"/>
</dbReference>
<keyword evidence="8" id="KW-1185">Reference proteome</keyword>
<evidence type="ECO:0000256" key="1">
    <source>
        <dbReference type="ARBA" id="ARBA00022670"/>
    </source>
</evidence>
<dbReference type="CDD" id="cd06529">
    <property type="entry name" value="S24_LexA-like"/>
    <property type="match status" value="1"/>
</dbReference>
<dbReference type="GO" id="GO:0004252">
    <property type="term" value="F:serine-type endopeptidase activity"/>
    <property type="evidence" value="ECO:0007669"/>
    <property type="project" value="InterPro"/>
</dbReference>
<sequence>MDAEIFWKKVKMLLSERGVNQDWLCEQTGIIIGTLRNKISLGRLPTFDEALKIVEAFGMTMEEFKAYPDVPAKDVITIPVYEQALSAGRGQELPDTAEIMDWVAIPSHLKKYSSNISASYVRGDSMEPTLFDDDVIIYDRFGYDGTDGIYVINYKGAGYVKRLQRGSNFVRIISDNKKYAEMTESAESEDFRVVGKVRYVVHKVQG</sequence>
<evidence type="ECO:0000256" key="5">
    <source>
        <dbReference type="ARBA" id="ARBA00023163"/>
    </source>
</evidence>
<evidence type="ECO:0000256" key="2">
    <source>
        <dbReference type="ARBA" id="ARBA00022801"/>
    </source>
</evidence>
<keyword evidence="4" id="KW-0238">DNA-binding</keyword>
<evidence type="ECO:0000259" key="6">
    <source>
        <dbReference type="Pfam" id="PF00717"/>
    </source>
</evidence>
<dbReference type="Proteomes" id="UP000182737">
    <property type="component" value="Unassembled WGS sequence"/>
</dbReference>
<dbReference type="PANTHER" id="PTHR40661:SF1">
    <property type="entry name" value="HTH CRO_C1-TYPE DOMAIN-CONTAINING PROTEIN"/>
    <property type="match status" value="1"/>
</dbReference>
<accession>A0A1I3J5Q4</accession>
<protein>
    <submittedName>
        <fullName evidence="7">Peptidase S24-like</fullName>
    </submittedName>
</protein>
<keyword evidence="5" id="KW-0804">Transcription</keyword>
<keyword evidence="1" id="KW-0645">Protease</keyword>
<proteinExistence type="predicted"/>
<evidence type="ECO:0000256" key="4">
    <source>
        <dbReference type="ARBA" id="ARBA00023125"/>
    </source>
</evidence>
<organism evidence="7 8">
    <name type="scientific">Treponema bryantii</name>
    <dbReference type="NCBI Taxonomy" id="163"/>
    <lineage>
        <taxon>Bacteria</taxon>
        <taxon>Pseudomonadati</taxon>
        <taxon>Spirochaetota</taxon>
        <taxon>Spirochaetia</taxon>
        <taxon>Spirochaetales</taxon>
        <taxon>Treponemataceae</taxon>
        <taxon>Treponema</taxon>
    </lineage>
</organism>
<dbReference type="InterPro" id="IPR039418">
    <property type="entry name" value="LexA-like"/>
</dbReference>
<dbReference type="GO" id="GO:0006508">
    <property type="term" value="P:proteolysis"/>
    <property type="evidence" value="ECO:0007669"/>
    <property type="project" value="UniProtKB-KW"/>
</dbReference>
<evidence type="ECO:0000256" key="3">
    <source>
        <dbReference type="ARBA" id="ARBA00023015"/>
    </source>
</evidence>
<dbReference type="Pfam" id="PF00717">
    <property type="entry name" value="Peptidase_S24"/>
    <property type="match status" value="1"/>
</dbReference>
<dbReference type="SUPFAM" id="SSF51306">
    <property type="entry name" value="LexA/Signal peptidase"/>
    <property type="match status" value="1"/>
</dbReference>
<dbReference type="RefSeq" id="WP_074930748.1">
    <property type="nucleotide sequence ID" value="NZ_FORI01000002.1"/>
</dbReference>
<reference evidence="8" key="1">
    <citation type="submission" date="2016-10" db="EMBL/GenBank/DDBJ databases">
        <authorList>
            <person name="Varghese N."/>
            <person name="Submissions S."/>
        </authorList>
    </citation>
    <scope>NUCLEOTIDE SEQUENCE [LARGE SCALE GENOMIC DNA]</scope>
    <source>
        <strain evidence="8">XBD1002</strain>
    </source>
</reference>
<dbReference type="InterPro" id="IPR036286">
    <property type="entry name" value="LexA/Signal_pep-like_sf"/>
</dbReference>